<dbReference type="AlphaFoldDB" id="A0A0F9WJ79"/>
<evidence type="ECO:0000256" key="1">
    <source>
        <dbReference type="ARBA" id="ARBA00009227"/>
    </source>
</evidence>
<reference evidence="4" key="1">
    <citation type="journal article" date="2015" name="Nature">
        <title>Complex archaea that bridge the gap between prokaryotes and eukaryotes.</title>
        <authorList>
            <person name="Spang A."/>
            <person name="Saw J.H."/>
            <person name="Jorgensen S.L."/>
            <person name="Zaremba-Niedzwiedzka K."/>
            <person name="Martijn J."/>
            <person name="Lind A.E."/>
            <person name="van Eijk R."/>
            <person name="Schleper C."/>
            <person name="Guy L."/>
            <person name="Ettema T.J."/>
        </authorList>
    </citation>
    <scope>NUCLEOTIDE SEQUENCE</scope>
</reference>
<dbReference type="InterPro" id="IPR023696">
    <property type="entry name" value="Ureohydrolase_dom_sf"/>
</dbReference>
<dbReference type="InterPro" id="IPR005925">
    <property type="entry name" value="Agmatinase-rel"/>
</dbReference>
<keyword evidence="2" id="KW-0479">Metal-binding</keyword>
<keyword evidence="3" id="KW-0378">Hydrolase</keyword>
<dbReference type="CDD" id="cd11592">
    <property type="entry name" value="Agmatinase_PAH"/>
    <property type="match status" value="1"/>
</dbReference>
<accession>A0A0F9WJ79</accession>
<dbReference type="InterPro" id="IPR020855">
    <property type="entry name" value="Ureohydrolase_Mn_BS"/>
</dbReference>
<sequence>MSSWDNAFTGKPGTGAVNSHSFGGAVSFFRTPFGRDLSEIDVAVMGIPLDIAVTNRSGARLGPRAIRNASMSLAWERPWPWKTDPLEALRVVDYGDCENNEGGGLLSVKHIESWVSGILATDTATLLLGGDHFISYPSLCAHYKKHGPIALIHFDAHTDTWPSSGEGVNHGTMFYKAAKEGIVLPEHSIQIGIRTTNDDTLGYDIVSAPEVHEQSAAAIAKRIKARVGDRPTYITFDIDCLDPAFAPGTGTPVPGGLSSLQALSIIRGLTGINLIGMDVVEVAPAYDHAEITALAGAQIGIELLALYAECKAGRT</sequence>
<evidence type="ECO:0000256" key="3">
    <source>
        <dbReference type="ARBA" id="ARBA00022801"/>
    </source>
</evidence>
<dbReference type="PIRSF" id="PIRSF036979">
    <property type="entry name" value="Arginase"/>
    <property type="match status" value="1"/>
</dbReference>
<dbReference type="InterPro" id="IPR006035">
    <property type="entry name" value="Ureohydrolase"/>
</dbReference>
<evidence type="ECO:0000256" key="2">
    <source>
        <dbReference type="ARBA" id="ARBA00022723"/>
    </source>
</evidence>
<gene>
    <name evidence="4" type="ORF">LCGC14_0006180</name>
</gene>
<evidence type="ECO:0008006" key="5">
    <source>
        <dbReference type="Google" id="ProtNLM"/>
    </source>
</evidence>
<comment type="similarity">
    <text evidence="1">Belongs to the arginase family. Agmatinase subfamily.</text>
</comment>
<dbReference type="PANTHER" id="PTHR11358:SF26">
    <property type="entry name" value="GUANIDINO ACID HYDROLASE, MITOCHONDRIAL"/>
    <property type="match status" value="1"/>
</dbReference>
<dbReference type="PANTHER" id="PTHR11358">
    <property type="entry name" value="ARGINASE/AGMATINASE"/>
    <property type="match status" value="1"/>
</dbReference>
<dbReference type="EMBL" id="LAZR01000001">
    <property type="protein sequence ID" value="KKO12603.1"/>
    <property type="molecule type" value="Genomic_DNA"/>
</dbReference>
<dbReference type="Pfam" id="PF00491">
    <property type="entry name" value="Arginase"/>
    <property type="match status" value="1"/>
</dbReference>
<protein>
    <recommendedName>
        <fullName evidence="5">Agmatinase</fullName>
    </recommendedName>
</protein>
<dbReference type="NCBIfam" id="NF002564">
    <property type="entry name" value="PRK02190.1"/>
    <property type="match status" value="1"/>
</dbReference>
<dbReference type="SUPFAM" id="SSF52768">
    <property type="entry name" value="Arginase/deacetylase"/>
    <property type="match status" value="1"/>
</dbReference>
<dbReference type="GO" id="GO:0033389">
    <property type="term" value="P:putrescine biosynthetic process from arginine, via agmatine"/>
    <property type="evidence" value="ECO:0007669"/>
    <property type="project" value="TreeGrafter"/>
</dbReference>
<organism evidence="4">
    <name type="scientific">marine sediment metagenome</name>
    <dbReference type="NCBI Taxonomy" id="412755"/>
    <lineage>
        <taxon>unclassified sequences</taxon>
        <taxon>metagenomes</taxon>
        <taxon>ecological metagenomes</taxon>
    </lineage>
</organism>
<dbReference type="PROSITE" id="PS01053">
    <property type="entry name" value="ARGINASE_1"/>
    <property type="match status" value="1"/>
</dbReference>
<evidence type="ECO:0000313" key="4">
    <source>
        <dbReference type="EMBL" id="KKO12603.1"/>
    </source>
</evidence>
<dbReference type="Gene3D" id="3.40.800.10">
    <property type="entry name" value="Ureohydrolase domain"/>
    <property type="match status" value="1"/>
</dbReference>
<dbReference type="PROSITE" id="PS51409">
    <property type="entry name" value="ARGINASE_2"/>
    <property type="match status" value="1"/>
</dbReference>
<dbReference type="NCBIfam" id="TIGR01230">
    <property type="entry name" value="agmatinase"/>
    <property type="match status" value="1"/>
</dbReference>
<dbReference type="GO" id="GO:0046872">
    <property type="term" value="F:metal ion binding"/>
    <property type="evidence" value="ECO:0007669"/>
    <property type="project" value="UniProtKB-KW"/>
</dbReference>
<proteinExistence type="inferred from homology"/>
<comment type="caution">
    <text evidence="4">The sequence shown here is derived from an EMBL/GenBank/DDBJ whole genome shotgun (WGS) entry which is preliminary data.</text>
</comment>
<dbReference type="GO" id="GO:0008783">
    <property type="term" value="F:agmatinase activity"/>
    <property type="evidence" value="ECO:0007669"/>
    <property type="project" value="TreeGrafter"/>
</dbReference>
<name>A0A0F9WJ79_9ZZZZ</name>